<accession>A0A9D4CGX4</accession>
<keyword evidence="2" id="KW-1185">Reference proteome</keyword>
<reference evidence="1" key="1">
    <citation type="journal article" date="2019" name="bioRxiv">
        <title>The Genome of the Zebra Mussel, Dreissena polymorpha: A Resource for Invasive Species Research.</title>
        <authorList>
            <person name="McCartney M.A."/>
            <person name="Auch B."/>
            <person name="Kono T."/>
            <person name="Mallez S."/>
            <person name="Zhang Y."/>
            <person name="Obille A."/>
            <person name="Becker A."/>
            <person name="Abrahante J.E."/>
            <person name="Garbe J."/>
            <person name="Badalamenti J.P."/>
            <person name="Herman A."/>
            <person name="Mangelson H."/>
            <person name="Liachko I."/>
            <person name="Sullivan S."/>
            <person name="Sone E.D."/>
            <person name="Koren S."/>
            <person name="Silverstein K.A.T."/>
            <person name="Beckman K.B."/>
            <person name="Gohl D.M."/>
        </authorList>
    </citation>
    <scope>NUCLEOTIDE SEQUENCE</scope>
    <source>
        <strain evidence="1">Duluth1</strain>
        <tissue evidence="1">Whole animal</tissue>
    </source>
</reference>
<sequence>MNIYLKKNSHYLESQSQMLQKKTKTKRASLNIIILYVNTNYLPSICKAFPLLGGPVPGVRLKVLIRRGVHQALDVCLLVLRLRVLHREAFLVNVVAQLGRDAQADVLDLREWRVHTALRQVVICHQASTCLERTRK</sequence>
<proteinExistence type="predicted"/>
<gene>
    <name evidence="1" type="ORF">DPMN_050869</name>
</gene>
<dbReference type="AlphaFoldDB" id="A0A9D4CGX4"/>
<protein>
    <submittedName>
        <fullName evidence="1">Uncharacterized protein</fullName>
    </submittedName>
</protein>
<name>A0A9D4CGX4_DREPO</name>
<dbReference type="Proteomes" id="UP000828390">
    <property type="component" value="Unassembled WGS sequence"/>
</dbReference>
<comment type="caution">
    <text evidence="1">The sequence shown here is derived from an EMBL/GenBank/DDBJ whole genome shotgun (WGS) entry which is preliminary data.</text>
</comment>
<evidence type="ECO:0000313" key="2">
    <source>
        <dbReference type="Proteomes" id="UP000828390"/>
    </source>
</evidence>
<reference evidence="1" key="2">
    <citation type="submission" date="2020-11" db="EMBL/GenBank/DDBJ databases">
        <authorList>
            <person name="McCartney M.A."/>
            <person name="Auch B."/>
            <person name="Kono T."/>
            <person name="Mallez S."/>
            <person name="Becker A."/>
            <person name="Gohl D.M."/>
            <person name="Silverstein K.A.T."/>
            <person name="Koren S."/>
            <person name="Bechman K.B."/>
            <person name="Herman A."/>
            <person name="Abrahante J.E."/>
            <person name="Garbe J."/>
        </authorList>
    </citation>
    <scope>NUCLEOTIDE SEQUENCE</scope>
    <source>
        <strain evidence="1">Duluth1</strain>
        <tissue evidence="1">Whole animal</tissue>
    </source>
</reference>
<dbReference type="EMBL" id="JAIWYP010000012">
    <property type="protein sequence ID" value="KAH3725040.1"/>
    <property type="molecule type" value="Genomic_DNA"/>
</dbReference>
<evidence type="ECO:0000313" key="1">
    <source>
        <dbReference type="EMBL" id="KAH3725040.1"/>
    </source>
</evidence>
<organism evidence="1 2">
    <name type="scientific">Dreissena polymorpha</name>
    <name type="common">Zebra mussel</name>
    <name type="synonym">Mytilus polymorpha</name>
    <dbReference type="NCBI Taxonomy" id="45954"/>
    <lineage>
        <taxon>Eukaryota</taxon>
        <taxon>Metazoa</taxon>
        <taxon>Spiralia</taxon>
        <taxon>Lophotrochozoa</taxon>
        <taxon>Mollusca</taxon>
        <taxon>Bivalvia</taxon>
        <taxon>Autobranchia</taxon>
        <taxon>Heteroconchia</taxon>
        <taxon>Euheterodonta</taxon>
        <taxon>Imparidentia</taxon>
        <taxon>Neoheterodontei</taxon>
        <taxon>Myida</taxon>
        <taxon>Dreissenoidea</taxon>
        <taxon>Dreissenidae</taxon>
        <taxon>Dreissena</taxon>
    </lineage>
</organism>